<comment type="caution">
    <text evidence="2">The sequence shown here is derived from an EMBL/GenBank/DDBJ whole genome shotgun (WGS) entry which is preliminary data.</text>
</comment>
<feature type="region of interest" description="Disordered" evidence="1">
    <location>
        <begin position="36"/>
        <end position="73"/>
    </location>
</feature>
<accession>A0ABQ5E341</accession>
<feature type="compositionally biased region" description="Basic and acidic residues" evidence="1">
    <location>
        <begin position="46"/>
        <end position="57"/>
    </location>
</feature>
<reference evidence="2" key="2">
    <citation type="submission" date="2022-01" db="EMBL/GenBank/DDBJ databases">
        <authorList>
            <person name="Yamashiro T."/>
            <person name="Shiraishi A."/>
            <person name="Satake H."/>
            <person name="Nakayama K."/>
        </authorList>
    </citation>
    <scope>NUCLEOTIDE SEQUENCE</scope>
</reference>
<sequence>MREYKHFCSYVTVRLKDNSESTAEFFKKRCRTRNLLQESSKRQKPRKAEYQLTEPKDKVRRPVAGKSDSKYENRSLEVLNSDHHACEIKLREGNRHLHADREGVSIVKRNSYTDAGCKAHIE</sequence>
<evidence type="ECO:0000256" key="1">
    <source>
        <dbReference type="SAM" id="MobiDB-lite"/>
    </source>
</evidence>
<evidence type="ECO:0000313" key="2">
    <source>
        <dbReference type="EMBL" id="GJT45258.1"/>
    </source>
</evidence>
<gene>
    <name evidence="2" type="ORF">Tco_0953973</name>
</gene>
<name>A0ABQ5E341_9ASTR</name>
<reference evidence="2" key="1">
    <citation type="journal article" date="2022" name="Int. J. Mol. Sci.">
        <title>Draft Genome of Tanacetum Coccineum: Genomic Comparison of Closely Related Tanacetum-Family Plants.</title>
        <authorList>
            <person name="Yamashiro T."/>
            <person name="Shiraishi A."/>
            <person name="Nakayama K."/>
            <person name="Satake H."/>
        </authorList>
    </citation>
    <scope>NUCLEOTIDE SEQUENCE</scope>
</reference>
<dbReference type="Proteomes" id="UP001151760">
    <property type="component" value="Unassembled WGS sequence"/>
</dbReference>
<protein>
    <submittedName>
        <fullName evidence="2">Uncharacterized protein</fullName>
    </submittedName>
</protein>
<proteinExistence type="predicted"/>
<organism evidence="2 3">
    <name type="scientific">Tanacetum coccineum</name>
    <dbReference type="NCBI Taxonomy" id="301880"/>
    <lineage>
        <taxon>Eukaryota</taxon>
        <taxon>Viridiplantae</taxon>
        <taxon>Streptophyta</taxon>
        <taxon>Embryophyta</taxon>
        <taxon>Tracheophyta</taxon>
        <taxon>Spermatophyta</taxon>
        <taxon>Magnoliopsida</taxon>
        <taxon>eudicotyledons</taxon>
        <taxon>Gunneridae</taxon>
        <taxon>Pentapetalae</taxon>
        <taxon>asterids</taxon>
        <taxon>campanulids</taxon>
        <taxon>Asterales</taxon>
        <taxon>Asteraceae</taxon>
        <taxon>Asteroideae</taxon>
        <taxon>Anthemideae</taxon>
        <taxon>Anthemidinae</taxon>
        <taxon>Tanacetum</taxon>
    </lineage>
</organism>
<evidence type="ECO:0000313" key="3">
    <source>
        <dbReference type="Proteomes" id="UP001151760"/>
    </source>
</evidence>
<keyword evidence="3" id="KW-1185">Reference proteome</keyword>
<dbReference type="EMBL" id="BQNB010015887">
    <property type="protein sequence ID" value="GJT45258.1"/>
    <property type="molecule type" value="Genomic_DNA"/>
</dbReference>